<organism evidence="2 3">
    <name type="scientific">Rheinheimera muenzenbergensis</name>
    <dbReference type="NCBI Taxonomy" id="1193628"/>
    <lineage>
        <taxon>Bacteria</taxon>
        <taxon>Pseudomonadati</taxon>
        <taxon>Pseudomonadota</taxon>
        <taxon>Gammaproteobacteria</taxon>
        <taxon>Chromatiales</taxon>
        <taxon>Chromatiaceae</taxon>
        <taxon>Rheinheimera</taxon>
    </lineage>
</organism>
<gene>
    <name evidence="2" type="ORF">MN202_04875</name>
</gene>
<dbReference type="EMBL" id="JALAAR010000003">
    <property type="protein sequence ID" value="MEH8016552.1"/>
    <property type="molecule type" value="Genomic_DNA"/>
</dbReference>
<feature type="transmembrane region" description="Helical" evidence="1">
    <location>
        <begin position="484"/>
        <end position="504"/>
    </location>
</feature>
<sequence>MQTLGAVTLVRSIAEQRCPVTLASALVDWLSYDGLGVDQAQRAAKLQEALTTNPKHSAAIAQVLFSWLSEVNIYPALVSSGLFSRRGFLREMASRLYERINPAPRDQNDFKDMLVQLFNGKDQPQWLCPASSEAIQGCFAALCANAEPALVAKMRGHFQEECLYALEMLGIWVAAEEIEPDLMRLDRRLSSLDSPFIALSREMNLFVQSGRDKLHDPDLPLLDTAHLDVMIQQSRDQLERLRRRGAGVGSSVSVAHLLERLEQTLDRIVLLVDLLQADTPAQGGKLFSLFSLLAQASTEQNSIGALWRSSTQMLSKSITVNKSGHGEHYIARDKSSFFALMRSAAGAGVIIALMALIKIYIQQQGFSPFYEAALSSLNYGLGFVLIHMLHFVIATKQPAMTAASFAQEVERGENGRAVNKKLAALLIDVNRSQWAAVWGNVTVAIVLACSIAIAVRLVTGSALLTSDMVAYQLAAVSPVSGLALFYAAIAGLWLFCSGIIAGFFDNRANCLELRLRLYQHPLLKKLLPDSARQRFANYLHDNYGALAGNFLFGVLLGMTGYVGYLSGLPLDIRHVAFSSANLGYSALSGDIGVLSFLLNLLFVLLIGFVNLWVSFTLALAVALRARGTSISKLPLLLKSLWEQARQQPLNLFFPVNAVKQTVAEATKAAEPKAAVNVEIKADTASMQDK</sequence>
<dbReference type="InterPro" id="IPR011385">
    <property type="entry name" value="Site-sp_rcmbase"/>
</dbReference>
<feature type="transmembrane region" description="Helical" evidence="1">
    <location>
        <begin position="543"/>
        <end position="564"/>
    </location>
</feature>
<feature type="transmembrane region" description="Helical" evidence="1">
    <location>
        <begin position="339"/>
        <end position="361"/>
    </location>
</feature>
<dbReference type="Pfam" id="PF10136">
    <property type="entry name" value="SpecificRecomb"/>
    <property type="match status" value="1"/>
</dbReference>
<reference evidence="2 3" key="1">
    <citation type="journal article" date="2023" name="Ecotoxicol. Environ. Saf.">
        <title>Mercury remediation potential of mercury-resistant strain Rheinheimera metallidurans sp. nov. isolated from a municipal waste dumping site.</title>
        <authorList>
            <person name="Yadav V."/>
            <person name="Manjhi A."/>
            <person name="Vadakedath N."/>
        </authorList>
    </citation>
    <scope>NUCLEOTIDE SEQUENCE [LARGE SCALE GENOMIC DNA]</scope>
    <source>
        <strain evidence="2 3">E-49</strain>
    </source>
</reference>
<evidence type="ECO:0000313" key="3">
    <source>
        <dbReference type="Proteomes" id="UP001375382"/>
    </source>
</evidence>
<dbReference type="Proteomes" id="UP001375382">
    <property type="component" value="Unassembled WGS sequence"/>
</dbReference>
<evidence type="ECO:0000256" key="1">
    <source>
        <dbReference type="SAM" id="Phobius"/>
    </source>
</evidence>
<comment type="caution">
    <text evidence="2">The sequence shown here is derived from an EMBL/GenBank/DDBJ whole genome shotgun (WGS) entry which is preliminary data.</text>
</comment>
<name>A0ABU8C4U0_9GAMM</name>
<dbReference type="PIRSF" id="PIRSF015380">
    <property type="entry name" value="Site-sp_rcmb"/>
    <property type="match status" value="1"/>
</dbReference>
<proteinExistence type="predicted"/>
<feature type="transmembrane region" description="Helical" evidence="1">
    <location>
        <begin position="596"/>
        <end position="623"/>
    </location>
</feature>
<protein>
    <submittedName>
        <fullName evidence="2">Site-specific recombinase</fullName>
    </submittedName>
</protein>
<keyword evidence="1" id="KW-0812">Transmembrane</keyword>
<feature type="transmembrane region" description="Helical" evidence="1">
    <location>
        <begin position="441"/>
        <end position="464"/>
    </location>
</feature>
<keyword evidence="1" id="KW-1133">Transmembrane helix</keyword>
<dbReference type="RefSeq" id="WP_335734969.1">
    <property type="nucleotide sequence ID" value="NZ_JALAAR010000003.1"/>
</dbReference>
<keyword evidence="1" id="KW-0472">Membrane</keyword>
<evidence type="ECO:0000313" key="2">
    <source>
        <dbReference type="EMBL" id="MEH8016552.1"/>
    </source>
</evidence>
<feature type="transmembrane region" description="Helical" evidence="1">
    <location>
        <begin position="373"/>
        <end position="393"/>
    </location>
</feature>
<keyword evidence="3" id="KW-1185">Reference proteome</keyword>
<accession>A0ABU8C4U0</accession>